<reference evidence="2" key="1">
    <citation type="submission" date="2020-12" db="UniProtKB">
        <authorList>
            <consortium name="WormBaseParasite"/>
        </authorList>
    </citation>
    <scope>IDENTIFICATION</scope>
    <source>
        <strain evidence="2">MHco3</strain>
    </source>
</reference>
<dbReference type="Proteomes" id="UP000025227">
    <property type="component" value="Unplaced"/>
</dbReference>
<evidence type="ECO:0000313" key="2">
    <source>
        <dbReference type="WBParaSite" id="HCON_00175970-00001"/>
    </source>
</evidence>
<accession>A0A7I4Z3K0</accession>
<sequence>MESRLEDATDGEDERREIIREASGDCATSCIGTSSETDTGASSRYIEFPCKQTNKQTDRQTERFIYSKDICK</sequence>
<keyword evidence="1" id="KW-1185">Reference proteome</keyword>
<proteinExistence type="predicted"/>
<organism evidence="1 2">
    <name type="scientific">Haemonchus contortus</name>
    <name type="common">Barber pole worm</name>
    <dbReference type="NCBI Taxonomy" id="6289"/>
    <lineage>
        <taxon>Eukaryota</taxon>
        <taxon>Metazoa</taxon>
        <taxon>Ecdysozoa</taxon>
        <taxon>Nematoda</taxon>
        <taxon>Chromadorea</taxon>
        <taxon>Rhabditida</taxon>
        <taxon>Rhabditina</taxon>
        <taxon>Rhabditomorpha</taxon>
        <taxon>Strongyloidea</taxon>
        <taxon>Trichostrongylidae</taxon>
        <taxon>Haemonchus</taxon>
    </lineage>
</organism>
<dbReference type="AlphaFoldDB" id="A0A7I4Z3K0"/>
<name>A0A7I4Z3K0_HAECO</name>
<evidence type="ECO:0000313" key="1">
    <source>
        <dbReference type="Proteomes" id="UP000025227"/>
    </source>
</evidence>
<dbReference type="WBParaSite" id="HCON_00175970-00001">
    <property type="protein sequence ID" value="HCON_00175970-00001"/>
    <property type="gene ID" value="HCON_00175970"/>
</dbReference>
<protein>
    <submittedName>
        <fullName evidence="2">Uncharacterized protein</fullName>
    </submittedName>
</protein>